<dbReference type="Pfam" id="PF05569">
    <property type="entry name" value="Peptidase_M56"/>
    <property type="match status" value="1"/>
</dbReference>
<evidence type="ECO:0000313" key="4">
    <source>
        <dbReference type="EMBL" id="MFD0870297.1"/>
    </source>
</evidence>
<evidence type="ECO:0000313" key="5">
    <source>
        <dbReference type="Proteomes" id="UP001597120"/>
    </source>
</evidence>
<feature type="compositionally biased region" description="Low complexity" evidence="1">
    <location>
        <begin position="230"/>
        <end position="239"/>
    </location>
</feature>
<reference evidence="5" key="1">
    <citation type="journal article" date="2019" name="Int. J. Syst. Evol. Microbiol.">
        <title>The Global Catalogue of Microorganisms (GCM) 10K type strain sequencing project: providing services to taxonomists for standard genome sequencing and annotation.</title>
        <authorList>
            <consortium name="The Broad Institute Genomics Platform"/>
            <consortium name="The Broad Institute Genome Sequencing Center for Infectious Disease"/>
            <person name="Wu L."/>
            <person name="Ma J."/>
        </authorList>
    </citation>
    <scope>NUCLEOTIDE SEQUENCE [LARGE SCALE GENOMIC DNA]</scope>
    <source>
        <strain evidence="5">CCUG 57263</strain>
    </source>
</reference>
<keyword evidence="5" id="KW-1185">Reference proteome</keyword>
<dbReference type="Proteomes" id="UP001597120">
    <property type="component" value="Unassembled WGS sequence"/>
</dbReference>
<dbReference type="PANTHER" id="PTHR34978:SF3">
    <property type="entry name" value="SLR0241 PROTEIN"/>
    <property type="match status" value="1"/>
</dbReference>
<evidence type="ECO:0000256" key="2">
    <source>
        <dbReference type="SAM" id="Phobius"/>
    </source>
</evidence>
<gene>
    <name evidence="4" type="ORF">ACFQ03_14145</name>
</gene>
<feature type="non-terminal residue" evidence="4">
    <location>
        <position position="1"/>
    </location>
</feature>
<keyword evidence="2" id="KW-1133">Transmembrane helix</keyword>
<feature type="domain" description="Peptidase M56" evidence="3">
    <location>
        <begin position="21"/>
        <end position="107"/>
    </location>
</feature>
<accession>A0ABW3D9Z2</accession>
<feature type="transmembrane region" description="Helical" evidence="2">
    <location>
        <begin position="23"/>
        <end position="42"/>
    </location>
</feature>
<keyword evidence="2" id="KW-0812">Transmembrane</keyword>
<dbReference type="PANTHER" id="PTHR34978">
    <property type="entry name" value="POSSIBLE SENSOR-TRANSDUCER PROTEIN BLAR"/>
    <property type="match status" value="1"/>
</dbReference>
<dbReference type="InterPro" id="IPR052173">
    <property type="entry name" value="Beta-lactam_resp_regulator"/>
</dbReference>
<evidence type="ECO:0000256" key="1">
    <source>
        <dbReference type="SAM" id="MobiDB-lite"/>
    </source>
</evidence>
<organism evidence="4 5">
    <name type="scientific">Paenibacillus residui</name>
    <dbReference type="NCBI Taxonomy" id="629724"/>
    <lineage>
        <taxon>Bacteria</taxon>
        <taxon>Bacillati</taxon>
        <taxon>Bacillota</taxon>
        <taxon>Bacilli</taxon>
        <taxon>Bacillales</taxon>
        <taxon>Paenibacillaceae</taxon>
        <taxon>Paenibacillus</taxon>
    </lineage>
</organism>
<dbReference type="EMBL" id="JBHTIU010000043">
    <property type="protein sequence ID" value="MFD0870297.1"/>
    <property type="molecule type" value="Genomic_DNA"/>
</dbReference>
<evidence type="ECO:0000259" key="3">
    <source>
        <dbReference type="Pfam" id="PF05569"/>
    </source>
</evidence>
<dbReference type="RefSeq" id="WP_379288908.1">
    <property type="nucleotide sequence ID" value="NZ_JBHTIU010000043.1"/>
</dbReference>
<keyword evidence="2" id="KW-0472">Membrane</keyword>
<feature type="region of interest" description="Disordered" evidence="1">
    <location>
        <begin position="149"/>
        <end position="295"/>
    </location>
</feature>
<dbReference type="CDD" id="cd07341">
    <property type="entry name" value="M56_BlaR1_MecR1_like"/>
    <property type="match status" value="1"/>
</dbReference>
<feature type="compositionally biased region" description="Basic and acidic residues" evidence="1">
    <location>
        <begin position="201"/>
        <end position="210"/>
    </location>
</feature>
<sequence length="295" mass="32121">EKLFFYIRFFQFLHPQRFYTIDVWYKTLVFLATALHWFNPFVYMMAREISVQCEISCDEEVVKNTDRNGRQRYVETIIGLIRKQSRMQTVFSTNFYGGKQGMKNRILSIMDSRSKKWGISIVAVIVIATLSTGIVLKLNMENSDTVTPLTASDAEVGVEKERPDPPLTGSTSPTGLDGEVEGEGSEPDPSVNGSLSGAPKESLEEGRASGDDASVQGPKMFQSTQDNLVAGPSGAAPGPEASMNGASTRLIEGKGEPAPVRDTSADDSASIVEVNPNTVKQDPSSEPGVFNLVKD</sequence>
<proteinExistence type="predicted"/>
<dbReference type="InterPro" id="IPR008756">
    <property type="entry name" value="Peptidase_M56"/>
</dbReference>
<protein>
    <submittedName>
        <fullName evidence="4">M56 family metallopeptidase</fullName>
    </submittedName>
</protein>
<name>A0ABW3D9Z2_9BACL</name>
<feature type="transmembrane region" description="Helical" evidence="2">
    <location>
        <begin position="117"/>
        <end position="136"/>
    </location>
</feature>
<feature type="compositionally biased region" description="Polar residues" evidence="1">
    <location>
        <begin position="275"/>
        <end position="284"/>
    </location>
</feature>
<comment type="caution">
    <text evidence="4">The sequence shown here is derived from an EMBL/GenBank/DDBJ whole genome shotgun (WGS) entry which is preliminary data.</text>
</comment>